<evidence type="ECO:0000313" key="1">
    <source>
        <dbReference type="EMBL" id="TCD65996.1"/>
    </source>
</evidence>
<dbReference type="AlphaFoldDB" id="A0A4R0RFI5"/>
<dbReference type="OrthoDB" id="5424209at2759"/>
<name>A0A4R0RFI5_9APHY</name>
<organism evidence="1 2">
    <name type="scientific">Steccherinum ochraceum</name>
    <dbReference type="NCBI Taxonomy" id="92696"/>
    <lineage>
        <taxon>Eukaryota</taxon>
        <taxon>Fungi</taxon>
        <taxon>Dikarya</taxon>
        <taxon>Basidiomycota</taxon>
        <taxon>Agaricomycotina</taxon>
        <taxon>Agaricomycetes</taxon>
        <taxon>Polyporales</taxon>
        <taxon>Steccherinaceae</taxon>
        <taxon>Steccherinum</taxon>
    </lineage>
</organism>
<reference evidence="1 2" key="1">
    <citation type="submission" date="2018-11" db="EMBL/GenBank/DDBJ databases">
        <title>Genome assembly of Steccherinum ochraceum LE-BIN_3174, the white-rot fungus of the Steccherinaceae family (The Residual Polyporoid clade, Polyporales, Basidiomycota).</title>
        <authorList>
            <person name="Fedorova T.V."/>
            <person name="Glazunova O.A."/>
            <person name="Landesman E.O."/>
            <person name="Moiseenko K.V."/>
            <person name="Psurtseva N.V."/>
            <person name="Savinova O.S."/>
            <person name="Shakhova N.V."/>
            <person name="Tyazhelova T.V."/>
            <person name="Vasina D.V."/>
        </authorList>
    </citation>
    <scope>NUCLEOTIDE SEQUENCE [LARGE SCALE GENOMIC DNA]</scope>
    <source>
        <strain evidence="1 2">LE-BIN_3174</strain>
    </source>
</reference>
<protein>
    <submittedName>
        <fullName evidence="1">Uncharacterized protein</fullName>
    </submittedName>
</protein>
<comment type="caution">
    <text evidence="1">The sequence shown here is derived from an EMBL/GenBank/DDBJ whole genome shotgun (WGS) entry which is preliminary data.</text>
</comment>
<sequence length="644" mass="72575">MNDILAMQSARRIACEWLESYVQSEEFNNRCDECATQIAQVRTFYDIRSFNSQYDYYYDDDDSEADSPKSPHDVSKLEARCYYAGLFDRRGPKLIFRTSKDKYVVPDEYNDSPSRYVKLRPVYEHHKLGENNLWETVREQVVKLLDQRNILHSSVDLVRFCWPETSDRVDEFNKAVVEANARENQEESEDKAESHDAGNVKAYAKYGDLVITPITIWIGVLPDTLTSELAFQSSNDVLALLKQHGIFDVDVAYRESVAVDLAGSETFAPVANDHPSKDIIYPLPTALGLPIADLRTRNMQGTIAFYFKVGSDLYGVTSRRVFFPEYSGNIGYTYETGSQKQEVILMGEAAFKHFLLSVQAQMSSLRKKTEMYARYVAEFLVAAEKGGPGAKEATRRMKENQGKLDKGQAALSELKKFFVKVKLEWSDPKDRVIGYIVWAPPFGGASAPHSYTRDICVIKLDKKKFTRKLIGNMLDFGPEWDVTKYYGLYTGLQLDVPFEHNGLTGPLQIPLRGVLSSADVRKPASKDRSGQPLHHVLQRAPTTLTTVGCLSGFESHVRKYSAAGHVDSVELPIFKYDVDDKTGPFAQRGDSGSLVVDLLGRSVALLNSGTGRPYLPDITYGTPMHWLWDVIQTQFPGASLYFDS</sequence>
<proteinExistence type="predicted"/>
<evidence type="ECO:0000313" key="2">
    <source>
        <dbReference type="Proteomes" id="UP000292702"/>
    </source>
</evidence>
<dbReference type="EMBL" id="RWJN01000154">
    <property type="protein sequence ID" value="TCD65996.1"/>
    <property type="molecule type" value="Genomic_DNA"/>
</dbReference>
<accession>A0A4R0RFI5</accession>
<gene>
    <name evidence="1" type="ORF">EIP91_001943</name>
</gene>
<dbReference type="Proteomes" id="UP000292702">
    <property type="component" value="Unassembled WGS sequence"/>
</dbReference>
<keyword evidence="2" id="KW-1185">Reference proteome</keyword>